<evidence type="ECO:0000256" key="3">
    <source>
        <dbReference type="SAM" id="MobiDB-lite"/>
    </source>
</evidence>
<dbReference type="SMART" id="SM00360">
    <property type="entry name" value="RRM"/>
    <property type="match status" value="1"/>
</dbReference>
<dbReference type="InterPro" id="IPR000504">
    <property type="entry name" value="RRM_dom"/>
</dbReference>
<keyword evidence="2" id="KW-0175">Coiled coil</keyword>
<feature type="region of interest" description="Disordered" evidence="3">
    <location>
        <begin position="153"/>
        <end position="268"/>
    </location>
</feature>
<dbReference type="PROSITE" id="PS50102">
    <property type="entry name" value="RRM"/>
    <property type="match status" value="1"/>
</dbReference>
<feature type="compositionally biased region" description="Basic and acidic residues" evidence="3">
    <location>
        <begin position="240"/>
        <end position="258"/>
    </location>
</feature>
<organism evidence="5 6">
    <name type="scientific">Ambrosiozyma monospora</name>
    <name type="common">Yeast</name>
    <name type="synonym">Endomycopsis monosporus</name>
    <dbReference type="NCBI Taxonomy" id="43982"/>
    <lineage>
        <taxon>Eukaryota</taxon>
        <taxon>Fungi</taxon>
        <taxon>Dikarya</taxon>
        <taxon>Ascomycota</taxon>
        <taxon>Saccharomycotina</taxon>
        <taxon>Pichiomycetes</taxon>
        <taxon>Pichiales</taxon>
        <taxon>Pichiaceae</taxon>
        <taxon>Ambrosiozyma</taxon>
    </lineage>
</organism>
<dbReference type="Pfam" id="PF00076">
    <property type="entry name" value="RRM_1"/>
    <property type="match status" value="1"/>
</dbReference>
<feature type="domain" description="RRM" evidence="4">
    <location>
        <begin position="2"/>
        <end position="83"/>
    </location>
</feature>
<dbReference type="InterPro" id="IPR035979">
    <property type="entry name" value="RBD_domain_sf"/>
</dbReference>
<feature type="compositionally biased region" description="Polar residues" evidence="3">
    <location>
        <begin position="167"/>
        <end position="183"/>
    </location>
</feature>
<dbReference type="AlphaFoldDB" id="A0A9W7DKY0"/>
<keyword evidence="6" id="KW-1185">Reference proteome</keyword>
<feature type="coiled-coil region" evidence="2">
    <location>
        <begin position="97"/>
        <end position="127"/>
    </location>
</feature>
<name>A0A9W7DKY0_AMBMO</name>
<dbReference type="InterPro" id="IPR050441">
    <property type="entry name" value="RBM"/>
</dbReference>
<gene>
    <name evidence="5" type="ORF">Amon01_000863300</name>
</gene>
<comment type="caution">
    <text evidence="5">The sequence shown here is derived from an EMBL/GenBank/DDBJ whole genome shotgun (WGS) entry which is preliminary data.</text>
</comment>
<dbReference type="Gene3D" id="3.30.70.330">
    <property type="match status" value="1"/>
</dbReference>
<accession>A0A9W7DKY0</accession>
<sequence>MSRIIVKNLPIFFTEDKLKDHFLKVPNGKPIITDVKLMKNHKGESRRFAFIGYKSKDDADYAIKYFNETFVNTMKIEVLEAKTFSDPNVPRSWKEKKMDAAFRLKQTEEKLKKLEEMQLRKNQKKKKKTNPIDERIANDDKLQEFLTTMKSTRTAKSWNNDMDVKEQSSTTNASAQESSAEQTQEVERDVEMANAPEAESDDEYEDFNKKDTDEDAEQDEEQMVSLKDIEAESNPEDDNVENHTNDTKEEKSLDDCRRRIQKTTRISE</sequence>
<evidence type="ECO:0000256" key="1">
    <source>
        <dbReference type="PROSITE-ProRule" id="PRU00176"/>
    </source>
</evidence>
<evidence type="ECO:0000259" key="4">
    <source>
        <dbReference type="PROSITE" id="PS50102"/>
    </source>
</evidence>
<dbReference type="PANTHER" id="PTHR48034">
    <property type="entry name" value="TRANSFORMER-2 SEX-DETERMINING PROTEIN-RELATED"/>
    <property type="match status" value="1"/>
</dbReference>
<evidence type="ECO:0000256" key="2">
    <source>
        <dbReference type="SAM" id="Coils"/>
    </source>
</evidence>
<protein>
    <submittedName>
        <fullName evidence="5">Unnamed protein product</fullName>
    </submittedName>
</protein>
<reference evidence="5" key="1">
    <citation type="submission" date="2023-04" db="EMBL/GenBank/DDBJ databases">
        <title>Ambrosiozyma monospora NBRC 1965.</title>
        <authorList>
            <person name="Ichikawa N."/>
            <person name="Sato H."/>
            <person name="Tonouchi N."/>
        </authorList>
    </citation>
    <scope>NUCLEOTIDE SEQUENCE</scope>
    <source>
        <strain evidence="5">NBRC 1965</strain>
    </source>
</reference>
<feature type="compositionally biased region" description="Acidic residues" evidence="3">
    <location>
        <begin position="213"/>
        <end position="222"/>
    </location>
</feature>
<evidence type="ECO:0000313" key="5">
    <source>
        <dbReference type="EMBL" id="GMG56587.1"/>
    </source>
</evidence>
<dbReference type="InterPro" id="IPR012677">
    <property type="entry name" value="Nucleotide-bd_a/b_plait_sf"/>
</dbReference>
<evidence type="ECO:0000313" key="6">
    <source>
        <dbReference type="Proteomes" id="UP001165063"/>
    </source>
</evidence>
<dbReference type="Proteomes" id="UP001165063">
    <property type="component" value="Unassembled WGS sequence"/>
</dbReference>
<dbReference type="EMBL" id="BSXU01007870">
    <property type="protein sequence ID" value="GMG56587.1"/>
    <property type="molecule type" value="Genomic_DNA"/>
</dbReference>
<proteinExistence type="predicted"/>
<dbReference type="SUPFAM" id="SSF54928">
    <property type="entry name" value="RNA-binding domain, RBD"/>
    <property type="match status" value="1"/>
</dbReference>
<keyword evidence="1" id="KW-0694">RNA-binding</keyword>
<dbReference type="GO" id="GO:0003723">
    <property type="term" value="F:RNA binding"/>
    <property type="evidence" value="ECO:0007669"/>
    <property type="project" value="UniProtKB-UniRule"/>
</dbReference>
<dbReference type="OrthoDB" id="439639at2759"/>